<gene>
    <name evidence="2" type="ORF">CASFOL_042731</name>
</gene>
<dbReference type="AlphaFoldDB" id="A0ABD3B7Y7"/>
<dbReference type="Proteomes" id="UP001632038">
    <property type="component" value="Unassembled WGS sequence"/>
</dbReference>
<dbReference type="PIRSF" id="PIRSF009193">
    <property type="entry name" value="UCP009193"/>
    <property type="match status" value="1"/>
</dbReference>
<dbReference type="PANTHER" id="PTHR33675:SF1">
    <property type="entry name" value="HOLOCARBOXYLASE SYNTHETASE"/>
    <property type="match status" value="1"/>
</dbReference>
<evidence type="ECO:0000256" key="1">
    <source>
        <dbReference type="SAM" id="MobiDB-lite"/>
    </source>
</evidence>
<organism evidence="2 3">
    <name type="scientific">Castilleja foliolosa</name>
    <dbReference type="NCBI Taxonomy" id="1961234"/>
    <lineage>
        <taxon>Eukaryota</taxon>
        <taxon>Viridiplantae</taxon>
        <taxon>Streptophyta</taxon>
        <taxon>Embryophyta</taxon>
        <taxon>Tracheophyta</taxon>
        <taxon>Spermatophyta</taxon>
        <taxon>Magnoliopsida</taxon>
        <taxon>eudicotyledons</taxon>
        <taxon>Gunneridae</taxon>
        <taxon>Pentapetalae</taxon>
        <taxon>asterids</taxon>
        <taxon>lamiids</taxon>
        <taxon>Lamiales</taxon>
        <taxon>Orobanchaceae</taxon>
        <taxon>Pedicularideae</taxon>
        <taxon>Castillejinae</taxon>
        <taxon>Castilleja</taxon>
    </lineage>
</organism>
<reference evidence="3" key="1">
    <citation type="journal article" date="2024" name="IScience">
        <title>Strigolactones Initiate the Formation of Haustorium-like Structures in Castilleja.</title>
        <authorList>
            <person name="Buerger M."/>
            <person name="Peterson D."/>
            <person name="Chory J."/>
        </authorList>
    </citation>
    <scope>NUCLEOTIDE SEQUENCE [LARGE SCALE GENOMIC DNA]</scope>
</reference>
<keyword evidence="3" id="KW-1185">Reference proteome</keyword>
<protein>
    <recommendedName>
        <fullName evidence="4">Holocarboxylase synthetase</fullName>
    </recommendedName>
</protein>
<dbReference type="InterPro" id="IPR016549">
    <property type="entry name" value="UCP009193"/>
</dbReference>
<accession>A0ABD3B7Y7</accession>
<dbReference type="PANTHER" id="PTHR33675">
    <property type="entry name" value="NUCLEAR RECEPTOR FAMILY 2 GROUP C PROTEIN"/>
    <property type="match status" value="1"/>
</dbReference>
<proteinExistence type="predicted"/>
<comment type="caution">
    <text evidence="2">The sequence shown here is derived from an EMBL/GenBank/DDBJ whole genome shotgun (WGS) entry which is preliminary data.</text>
</comment>
<name>A0ABD3B7Y7_9LAMI</name>
<sequence length="208" mass="23206">MGKKRKSDASRLDEVDRGLYTTFCSAANSLSQLYTHAMHQQRLSFQAGERQSMEKLHNWILRQQEAGARVMTADIIAYLQIELFMRMNSIILRDYIVNELDHGSDEPPPSPRLPPQQQQSETLMQLPHLGTLVSTNALGLATHGQTKSSVFSNALSSPMRQSLQNYHVSQGGHTSNNATNQTRDNNPPSSNDTSMDMHANSPGHDSPY</sequence>
<evidence type="ECO:0000313" key="2">
    <source>
        <dbReference type="EMBL" id="KAL3613468.1"/>
    </source>
</evidence>
<dbReference type="EMBL" id="JAVIJP010000129">
    <property type="protein sequence ID" value="KAL3613468.1"/>
    <property type="molecule type" value="Genomic_DNA"/>
</dbReference>
<feature type="region of interest" description="Disordered" evidence="1">
    <location>
        <begin position="167"/>
        <end position="208"/>
    </location>
</feature>
<feature type="compositionally biased region" description="Polar residues" evidence="1">
    <location>
        <begin position="167"/>
        <end position="194"/>
    </location>
</feature>
<evidence type="ECO:0008006" key="4">
    <source>
        <dbReference type="Google" id="ProtNLM"/>
    </source>
</evidence>
<evidence type="ECO:0000313" key="3">
    <source>
        <dbReference type="Proteomes" id="UP001632038"/>
    </source>
</evidence>